<dbReference type="GeneID" id="7839296"/>
<dbReference type="HOGENOM" id="CLU_708820_0_0_1"/>
<dbReference type="InParanoid" id="Q236V9"/>
<reference evidence="2" key="1">
    <citation type="journal article" date="2006" name="PLoS Biol.">
        <title>Macronuclear genome sequence of the ciliate Tetrahymena thermophila, a model eukaryote.</title>
        <authorList>
            <person name="Eisen J.A."/>
            <person name="Coyne R.S."/>
            <person name="Wu M."/>
            <person name="Wu D."/>
            <person name="Thiagarajan M."/>
            <person name="Wortman J.R."/>
            <person name="Badger J.H."/>
            <person name="Ren Q."/>
            <person name="Amedeo P."/>
            <person name="Jones K.M."/>
            <person name="Tallon L.J."/>
            <person name="Delcher A.L."/>
            <person name="Salzberg S.L."/>
            <person name="Silva J.C."/>
            <person name="Haas B.J."/>
            <person name="Majoros W.H."/>
            <person name="Farzad M."/>
            <person name="Carlton J.M."/>
            <person name="Smith R.K. Jr."/>
            <person name="Garg J."/>
            <person name="Pearlman R.E."/>
            <person name="Karrer K.M."/>
            <person name="Sun L."/>
            <person name="Manning G."/>
            <person name="Elde N.C."/>
            <person name="Turkewitz A.P."/>
            <person name="Asai D.J."/>
            <person name="Wilkes D.E."/>
            <person name="Wang Y."/>
            <person name="Cai H."/>
            <person name="Collins K."/>
            <person name="Stewart B.A."/>
            <person name="Lee S.R."/>
            <person name="Wilamowska K."/>
            <person name="Weinberg Z."/>
            <person name="Ruzzo W.L."/>
            <person name="Wloga D."/>
            <person name="Gaertig J."/>
            <person name="Frankel J."/>
            <person name="Tsao C.-C."/>
            <person name="Gorovsky M.A."/>
            <person name="Keeling P.J."/>
            <person name="Waller R.F."/>
            <person name="Patron N.J."/>
            <person name="Cherry J.M."/>
            <person name="Stover N.A."/>
            <person name="Krieger C.J."/>
            <person name="del Toro C."/>
            <person name="Ryder H.F."/>
            <person name="Williamson S.C."/>
            <person name="Barbeau R.A."/>
            <person name="Hamilton E.P."/>
            <person name="Orias E."/>
        </authorList>
    </citation>
    <scope>NUCLEOTIDE SEQUENCE [LARGE SCALE GENOMIC DNA]</scope>
    <source>
        <strain evidence="2">SB210</strain>
    </source>
</reference>
<evidence type="ECO:0000313" key="2">
    <source>
        <dbReference type="Proteomes" id="UP000009168"/>
    </source>
</evidence>
<gene>
    <name evidence="1" type="ORF">TTHERM_00083900</name>
</gene>
<dbReference type="RefSeq" id="XP_001012636.2">
    <property type="nucleotide sequence ID" value="XM_001012636.2"/>
</dbReference>
<keyword evidence="2" id="KW-1185">Reference proteome</keyword>
<dbReference type="EMBL" id="GG662749">
    <property type="protein sequence ID" value="EAR92391.2"/>
    <property type="molecule type" value="Genomic_DNA"/>
</dbReference>
<accession>Q236V9</accession>
<dbReference type="Proteomes" id="UP000009168">
    <property type="component" value="Unassembled WGS sequence"/>
</dbReference>
<evidence type="ECO:0000313" key="1">
    <source>
        <dbReference type="EMBL" id="EAR92391.2"/>
    </source>
</evidence>
<dbReference type="AlphaFoldDB" id="Q236V9"/>
<organism evidence="1 2">
    <name type="scientific">Tetrahymena thermophila (strain SB210)</name>
    <dbReference type="NCBI Taxonomy" id="312017"/>
    <lineage>
        <taxon>Eukaryota</taxon>
        <taxon>Sar</taxon>
        <taxon>Alveolata</taxon>
        <taxon>Ciliophora</taxon>
        <taxon>Intramacronucleata</taxon>
        <taxon>Oligohymenophorea</taxon>
        <taxon>Hymenostomatida</taxon>
        <taxon>Tetrahymenina</taxon>
        <taxon>Tetrahymenidae</taxon>
        <taxon>Tetrahymena</taxon>
    </lineage>
</organism>
<dbReference type="KEGG" id="tet:TTHERM_00083900"/>
<sequence>MITLLSYFLQKKQENLKGQKEFWNKFQLLILDELSEILVFEDTLGFDEDFNRDNFEFILQQMQELYDTRGFDEDFNRDNFEFILQQMQELYDTRGFDEDFNTDNFEFILQQMQEKNLIEQSNIIQKELKTNELSEEIDIFLNSYPIQNYQLVLDLIPYEKFSQFYNMVKQSSVVYTYLKNYFIFLGVINQQNNIKGQFESQIKLYKLFFPFSNMLQYMDSSHPYLLSEFVEKLYQYSWQICGQQKSVQICGGDQSQIQLNNMLKRVFNNYLNQQMFLVESEKMKFYTSEKQQFQHHKKVVLNGKVEVLFGIKKEPLEFIDEIDCILLNQKKFDLQSQLQLYVQKIQNRQRDNQRVSKIIFHKGIQNYNKINQQKISESPFDIIISLCNYSGIVFGSQNQDQQFVNDCEIQLNLIINRLIQQIINSITADKTPYNFEQLNCQSLFNCFVQDLMKIQNLKIQKQNIFLLENTKNYLALLYEIAGNHGVDMVVKLFEALFSQFNSSNFHRIRQQNQGFGFQQLIEIISDSLCYFDGDQLWTETNKLIQYIIQVLYINNKRESSYLEVIQVAQSVLFQDCLDFFKATQFRDDLQDKMFTKVMEEMIDSIKQNENVKHLEEILIMKSSHNQDHKQ</sequence>
<proteinExistence type="predicted"/>
<name>Q236V9_TETTS</name>
<protein>
    <submittedName>
        <fullName evidence="1">Uncharacterized protein</fullName>
    </submittedName>
</protein>